<keyword evidence="11" id="KW-1185">Reference proteome</keyword>
<dbReference type="AlphaFoldDB" id="A0AAW1P7S1"/>
<evidence type="ECO:0000256" key="2">
    <source>
        <dbReference type="ARBA" id="ARBA00007809"/>
    </source>
</evidence>
<dbReference type="Proteomes" id="UP001489004">
    <property type="component" value="Unassembled WGS sequence"/>
</dbReference>
<dbReference type="GO" id="GO:0012505">
    <property type="term" value="C:endomembrane system"/>
    <property type="evidence" value="ECO:0007669"/>
    <property type="project" value="UniProtKB-SubCell"/>
</dbReference>
<gene>
    <name evidence="10" type="ORF">WJX72_009611</name>
</gene>
<dbReference type="InterPro" id="IPR047664">
    <property type="entry name" value="SWEET"/>
</dbReference>
<evidence type="ECO:0000313" key="11">
    <source>
        <dbReference type="Proteomes" id="UP001489004"/>
    </source>
</evidence>
<comment type="similarity">
    <text evidence="2 9">Belongs to the SWEET sugar transporter family.</text>
</comment>
<evidence type="ECO:0000256" key="3">
    <source>
        <dbReference type="ARBA" id="ARBA00022448"/>
    </source>
</evidence>
<feature type="transmembrane region" description="Helical" evidence="9">
    <location>
        <begin position="130"/>
        <end position="149"/>
    </location>
</feature>
<feature type="transmembrane region" description="Helical" evidence="9">
    <location>
        <begin position="187"/>
        <end position="209"/>
    </location>
</feature>
<comment type="subcellular location">
    <subcellularLocation>
        <location evidence="9">Cell membrane</location>
        <topology evidence="9">Multi-pass membrane protein</topology>
    </subcellularLocation>
    <subcellularLocation>
        <location evidence="1">Endomembrane system</location>
        <topology evidence="1">Multi-pass membrane protein</topology>
    </subcellularLocation>
</comment>
<evidence type="ECO:0000256" key="9">
    <source>
        <dbReference type="RuleBase" id="RU910715"/>
    </source>
</evidence>
<keyword evidence="8 9" id="KW-0472">Membrane</keyword>
<organism evidence="10 11">
    <name type="scientific">[Myrmecia] bisecta</name>
    <dbReference type="NCBI Taxonomy" id="41462"/>
    <lineage>
        <taxon>Eukaryota</taxon>
        <taxon>Viridiplantae</taxon>
        <taxon>Chlorophyta</taxon>
        <taxon>core chlorophytes</taxon>
        <taxon>Trebouxiophyceae</taxon>
        <taxon>Trebouxiales</taxon>
        <taxon>Trebouxiaceae</taxon>
        <taxon>Myrmecia</taxon>
    </lineage>
</organism>
<dbReference type="GO" id="GO:0051119">
    <property type="term" value="F:sugar transmembrane transporter activity"/>
    <property type="evidence" value="ECO:0007669"/>
    <property type="project" value="InterPro"/>
</dbReference>
<evidence type="ECO:0000256" key="8">
    <source>
        <dbReference type="ARBA" id="ARBA00023136"/>
    </source>
</evidence>
<accession>A0AAW1P7S1</accession>
<reference evidence="10 11" key="1">
    <citation type="journal article" date="2024" name="Nat. Commun.">
        <title>Phylogenomics reveals the evolutionary origins of lichenization in chlorophyte algae.</title>
        <authorList>
            <person name="Puginier C."/>
            <person name="Libourel C."/>
            <person name="Otte J."/>
            <person name="Skaloud P."/>
            <person name="Haon M."/>
            <person name="Grisel S."/>
            <person name="Petersen M."/>
            <person name="Berrin J.G."/>
            <person name="Delaux P.M."/>
            <person name="Dal Grande F."/>
            <person name="Keller J."/>
        </authorList>
    </citation>
    <scope>NUCLEOTIDE SEQUENCE [LARGE SCALE GENOMIC DNA]</scope>
    <source>
        <strain evidence="10 11">SAG 2043</strain>
    </source>
</reference>
<dbReference type="Pfam" id="PF03083">
    <property type="entry name" value="MtN3_slv"/>
    <property type="match status" value="2"/>
</dbReference>
<dbReference type="PANTHER" id="PTHR10791:SF224">
    <property type="entry name" value="SUGAR TRANSPORTER SWEET"/>
    <property type="match status" value="1"/>
</dbReference>
<protein>
    <recommendedName>
        <fullName evidence="9">Bidirectional sugar transporter SWEET</fullName>
    </recommendedName>
</protein>
<feature type="transmembrane region" description="Helical" evidence="9">
    <location>
        <begin position="67"/>
        <end position="88"/>
    </location>
</feature>
<keyword evidence="4 9" id="KW-0762">Sugar transport</keyword>
<keyword evidence="5 9" id="KW-0812">Transmembrane</keyword>
<keyword evidence="6" id="KW-0677">Repeat</keyword>
<name>A0AAW1P7S1_9CHLO</name>
<feature type="transmembrane region" description="Helical" evidence="9">
    <location>
        <begin position="12"/>
        <end position="31"/>
    </location>
</feature>
<dbReference type="Gene3D" id="1.20.1280.290">
    <property type="match status" value="2"/>
</dbReference>
<proteinExistence type="inferred from homology"/>
<keyword evidence="3 9" id="KW-0813">Transport</keyword>
<comment type="caution">
    <text evidence="10">The sequence shown here is derived from an EMBL/GenBank/DDBJ whole genome shotgun (WGS) entry which is preliminary data.</text>
</comment>
<evidence type="ECO:0000256" key="4">
    <source>
        <dbReference type="ARBA" id="ARBA00022597"/>
    </source>
</evidence>
<evidence type="ECO:0000256" key="1">
    <source>
        <dbReference type="ARBA" id="ARBA00004127"/>
    </source>
</evidence>
<dbReference type="GO" id="GO:0005886">
    <property type="term" value="C:plasma membrane"/>
    <property type="evidence" value="ECO:0007669"/>
    <property type="project" value="UniProtKB-SubCell"/>
</dbReference>
<dbReference type="PANTHER" id="PTHR10791">
    <property type="entry name" value="RAG1-ACTIVATING PROTEIN 1"/>
    <property type="match status" value="1"/>
</dbReference>
<dbReference type="EMBL" id="JALJOR010000017">
    <property type="protein sequence ID" value="KAK9804872.1"/>
    <property type="molecule type" value="Genomic_DNA"/>
</dbReference>
<dbReference type="InterPro" id="IPR004316">
    <property type="entry name" value="SWEET_rpt"/>
</dbReference>
<evidence type="ECO:0000256" key="7">
    <source>
        <dbReference type="ARBA" id="ARBA00022989"/>
    </source>
</evidence>
<comment type="function">
    <text evidence="9">Mediates both low-affinity uptake and efflux of sugar across the membrane.</text>
</comment>
<sequence length="235" mass="25910">MHLSAASTAPFVGVFLSFVRTFVPVWEVYGARKERRLGELNPMPYAAMILNHTGWIVYAVLRNDWFIFVADAPGLLCGVWITFSLLPLASLKMQDRLHGLVLLAATLWCLLAMVTMIISSKSAHATILLWGWTVSVTQVVLFASPLSTLYQAVKQRSSASFHLGLSIMSFISSLMWTIYGLTSKNLFLLVPNLLGVLLSIAALGVCVFLPRPTPDQTAAAQQQDRIRAVELAVEM</sequence>
<keyword evidence="7 9" id="KW-1133">Transmembrane helix</keyword>
<feature type="transmembrane region" description="Helical" evidence="9">
    <location>
        <begin position="100"/>
        <end position="118"/>
    </location>
</feature>
<evidence type="ECO:0000256" key="5">
    <source>
        <dbReference type="ARBA" id="ARBA00022692"/>
    </source>
</evidence>
<feature type="transmembrane region" description="Helical" evidence="9">
    <location>
        <begin position="161"/>
        <end position="181"/>
    </location>
</feature>
<evidence type="ECO:0000313" key="10">
    <source>
        <dbReference type="EMBL" id="KAK9804872.1"/>
    </source>
</evidence>
<feature type="transmembrane region" description="Helical" evidence="9">
    <location>
        <begin position="43"/>
        <end position="61"/>
    </location>
</feature>
<evidence type="ECO:0000256" key="6">
    <source>
        <dbReference type="ARBA" id="ARBA00022737"/>
    </source>
</evidence>